<sequence>MNEEDFCLQKERSIVNLKFDNLADSFKKLAAYICI</sequence>
<proteinExistence type="predicted"/>
<evidence type="ECO:0000313" key="1">
    <source>
        <dbReference type="EnsemblMetazoa" id="OVOC2145.1"/>
    </source>
</evidence>
<evidence type="ECO:0000313" key="2">
    <source>
        <dbReference type="Proteomes" id="UP000024404"/>
    </source>
</evidence>
<dbReference type="AlphaFoldDB" id="A0A8R1XTA6"/>
<accession>A0A8R1XTA6</accession>
<dbReference type="Proteomes" id="UP000024404">
    <property type="component" value="Unassembled WGS sequence"/>
</dbReference>
<reference evidence="1" key="2">
    <citation type="submission" date="2022-06" db="UniProtKB">
        <authorList>
            <consortium name="EnsemblMetazoa"/>
        </authorList>
    </citation>
    <scope>IDENTIFICATION</scope>
</reference>
<reference evidence="2" key="1">
    <citation type="submission" date="2013-10" db="EMBL/GenBank/DDBJ databases">
        <title>Genome sequencing of Onchocerca volvulus.</title>
        <authorList>
            <person name="Cotton J."/>
            <person name="Tsai J."/>
            <person name="Stanley E."/>
            <person name="Tracey A."/>
            <person name="Holroyd N."/>
            <person name="Lustigman S."/>
            <person name="Berriman M."/>
        </authorList>
    </citation>
    <scope>NUCLEOTIDE SEQUENCE</scope>
</reference>
<dbReference type="EnsemblMetazoa" id="OVOC2145.1">
    <property type="protein sequence ID" value="OVOC2145.1"/>
    <property type="gene ID" value="WBGene00238954"/>
</dbReference>
<name>A0A8R1XTA6_ONCVO</name>
<keyword evidence="2" id="KW-1185">Reference proteome</keyword>
<protein>
    <submittedName>
        <fullName evidence="1">Uncharacterized protein</fullName>
    </submittedName>
</protein>
<dbReference type="EMBL" id="CMVM020000072">
    <property type="status" value="NOT_ANNOTATED_CDS"/>
    <property type="molecule type" value="Genomic_DNA"/>
</dbReference>
<organism evidence="1 2">
    <name type="scientific">Onchocerca volvulus</name>
    <dbReference type="NCBI Taxonomy" id="6282"/>
    <lineage>
        <taxon>Eukaryota</taxon>
        <taxon>Metazoa</taxon>
        <taxon>Ecdysozoa</taxon>
        <taxon>Nematoda</taxon>
        <taxon>Chromadorea</taxon>
        <taxon>Rhabditida</taxon>
        <taxon>Spirurina</taxon>
        <taxon>Spiruromorpha</taxon>
        <taxon>Filarioidea</taxon>
        <taxon>Onchocercidae</taxon>
        <taxon>Onchocerca</taxon>
    </lineage>
</organism>